<comment type="caution">
    <text evidence="2">The sequence shown here is derived from an EMBL/GenBank/DDBJ whole genome shotgun (WGS) entry which is preliminary data.</text>
</comment>
<sequence>MKSFTSLLHLFIVCIGLLPQAFALNLDSSVPVAKQKMVKSFADGVTSAIANQKYDQAYDTLGGKTKFKLINKITNQEPSASDKSSFIKLFKDVEKTYGTAKATLTSGKATMTTPNLVLQLTGTVTVSTIPTLTLKLIADAIVNLDGTSVDQLTLTIST</sequence>
<accession>A0A9P6N728</accession>
<dbReference type="Proteomes" id="UP000886653">
    <property type="component" value="Unassembled WGS sequence"/>
</dbReference>
<feature type="chain" id="PRO_5040514748" evidence="1">
    <location>
        <begin position="24"/>
        <end position="158"/>
    </location>
</feature>
<gene>
    <name evidence="2" type="ORF">CROQUDRAFT_110752</name>
</gene>
<reference evidence="2" key="1">
    <citation type="submission" date="2013-11" db="EMBL/GenBank/DDBJ databases">
        <title>Genome sequence of the fusiform rust pathogen reveals effectors for host alternation and coevolution with pine.</title>
        <authorList>
            <consortium name="DOE Joint Genome Institute"/>
            <person name="Smith K."/>
            <person name="Pendleton A."/>
            <person name="Kubisiak T."/>
            <person name="Anderson C."/>
            <person name="Salamov A."/>
            <person name="Aerts A."/>
            <person name="Riley R."/>
            <person name="Clum A."/>
            <person name="Lindquist E."/>
            <person name="Ence D."/>
            <person name="Campbell M."/>
            <person name="Kronenberg Z."/>
            <person name="Feau N."/>
            <person name="Dhillon B."/>
            <person name="Hamelin R."/>
            <person name="Burleigh J."/>
            <person name="Smith J."/>
            <person name="Yandell M."/>
            <person name="Nelson C."/>
            <person name="Grigoriev I."/>
            <person name="Davis J."/>
        </authorList>
    </citation>
    <scope>NUCLEOTIDE SEQUENCE</scope>
    <source>
        <strain evidence="2">G11</strain>
    </source>
</reference>
<dbReference type="EMBL" id="MU167407">
    <property type="protein sequence ID" value="KAG0141000.1"/>
    <property type="molecule type" value="Genomic_DNA"/>
</dbReference>
<evidence type="ECO:0000313" key="3">
    <source>
        <dbReference type="Proteomes" id="UP000886653"/>
    </source>
</evidence>
<organism evidence="2 3">
    <name type="scientific">Cronartium quercuum f. sp. fusiforme G11</name>
    <dbReference type="NCBI Taxonomy" id="708437"/>
    <lineage>
        <taxon>Eukaryota</taxon>
        <taxon>Fungi</taxon>
        <taxon>Dikarya</taxon>
        <taxon>Basidiomycota</taxon>
        <taxon>Pucciniomycotina</taxon>
        <taxon>Pucciniomycetes</taxon>
        <taxon>Pucciniales</taxon>
        <taxon>Coleosporiaceae</taxon>
        <taxon>Cronartium</taxon>
    </lineage>
</organism>
<dbReference type="AlphaFoldDB" id="A0A9P6N728"/>
<keyword evidence="1" id="KW-0732">Signal</keyword>
<name>A0A9P6N728_9BASI</name>
<keyword evidence="3" id="KW-1185">Reference proteome</keyword>
<proteinExistence type="predicted"/>
<feature type="signal peptide" evidence="1">
    <location>
        <begin position="1"/>
        <end position="23"/>
    </location>
</feature>
<evidence type="ECO:0000256" key="1">
    <source>
        <dbReference type="SAM" id="SignalP"/>
    </source>
</evidence>
<protein>
    <submittedName>
        <fullName evidence="2">Uncharacterized protein</fullName>
    </submittedName>
</protein>
<evidence type="ECO:0000313" key="2">
    <source>
        <dbReference type="EMBL" id="KAG0141000.1"/>
    </source>
</evidence>